<gene>
    <name evidence="3" type="ORF">Adt_06205</name>
</gene>
<name>A0ABD1V684_9LAMI</name>
<proteinExistence type="predicted"/>
<comment type="caution">
    <text evidence="3">The sequence shown here is derived from an EMBL/GenBank/DDBJ whole genome shotgun (WGS) entry which is preliminary data.</text>
</comment>
<keyword evidence="4" id="KW-1185">Reference proteome</keyword>
<evidence type="ECO:0000259" key="2">
    <source>
        <dbReference type="Pfam" id="PF20167"/>
    </source>
</evidence>
<accession>A0ABD1V684</accession>
<feature type="region of interest" description="Disordered" evidence="1">
    <location>
        <begin position="275"/>
        <end position="317"/>
    </location>
</feature>
<dbReference type="InterPro" id="IPR046796">
    <property type="entry name" value="Transposase_32_dom"/>
</dbReference>
<feature type="domain" description="Putative plant transposon protein" evidence="2">
    <location>
        <begin position="59"/>
        <end position="237"/>
    </location>
</feature>
<reference evidence="4" key="1">
    <citation type="submission" date="2024-07" db="EMBL/GenBank/DDBJ databases">
        <title>Two chromosome-level genome assemblies of Korean endemic species Abeliophyllum distichum and Forsythia ovata (Oleaceae).</title>
        <authorList>
            <person name="Jang H."/>
        </authorList>
    </citation>
    <scope>NUCLEOTIDE SEQUENCE [LARGE SCALE GENOMIC DNA]</scope>
</reference>
<evidence type="ECO:0000313" key="3">
    <source>
        <dbReference type="EMBL" id="KAL2532854.1"/>
    </source>
</evidence>
<dbReference type="Pfam" id="PF20167">
    <property type="entry name" value="Transposase_32"/>
    <property type="match status" value="1"/>
</dbReference>
<dbReference type="AlphaFoldDB" id="A0ABD1V684"/>
<dbReference type="Proteomes" id="UP001604336">
    <property type="component" value="Unassembled WGS sequence"/>
</dbReference>
<evidence type="ECO:0000313" key="4">
    <source>
        <dbReference type="Proteomes" id="UP001604336"/>
    </source>
</evidence>
<feature type="compositionally biased region" description="Basic and acidic residues" evidence="1">
    <location>
        <begin position="1"/>
        <end position="10"/>
    </location>
</feature>
<feature type="region of interest" description="Disordered" evidence="1">
    <location>
        <begin position="1"/>
        <end position="25"/>
    </location>
</feature>
<protein>
    <recommendedName>
        <fullName evidence="2">Putative plant transposon protein domain-containing protein</fullName>
    </recommendedName>
</protein>
<evidence type="ECO:0000256" key="1">
    <source>
        <dbReference type="SAM" id="MobiDB-lite"/>
    </source>
</evidence>
<organism evidence="3 4">
    <name type="scientific">Abeliophyllum distichum</name>
    <dbReference type="NCBI Taxonomy" id="126358"/>
    <lineage>
        <taxon>Eukaryota</taxon>
        <taxon>Viridiplantae</taxon>
        <taxon>Streptophyta</taxon>
        <taxon>Embryophyta</taxon>
        <taxon>Tracheophyta</taxon>
        <taxon>Spermatophyta</taxon>
        <taxon>Magnoliopsida</taxon>
        <taxon>eudicotyledons</taxon>
        <taxon>Gunneridae</taxon>
        <taxon>Pentapetalae</taxon>
        <taxon>asterids</taxon>
        <taxon>lamiids</taxon>
        <taxon>Lamiales</taxon>
        <taxon>Oleaceae</taxon>
        <taxon>Forsythieae</taxon>
        <taxon>Abeliophyllum</taxon>
    </lineage>
</organism>
<dbReference type="EMBL" id="JBFOLK010000002">
    <property type="protein sequence ID" value="KAL2532854.1"/>
    <property type="molecule type" value="Genomic_DNA"/>
</dbReference>
<sequence length="361" mass="40593">MSAKCTRSERLPSPSSSEEEDPQTKRFDRCPVLIGKNIDVGSFTFDAPSFHIKDLFVGMGWVGILTLDDKVYPSLVKDFYKKMVFSPETEITCFLKNKRIKITRDLICSLLRLENGGIRLYTTKTIHHIDEEYDPVTACCRVTRKHFDAPTRLSTNQLTLTCRVLHNIIAHIIVPRKGHHDEVNHYDVFLLDSILLGRKLDFPYIMTQHMNFVLSGTRPKALLYGMILTKVFENFGVSVLNTIALLPKATDTINILTLKRMKIFKENGQWVAKSKGFDDESGPSTLPFEGEDMDAHEDAPHPSPPRPRSHQLSSSTSGFNDDHFNLLNGRIDSLTPTVDGLQYVVGDLQNTAATIQATVGG</sequence>